<dbReference type="SMART" id="SM00563">
    <property type="entry name" value="PlsC"/>
    <property type="match status" value="1"/>
</dbReference>
<dbReference type="Proteomes" id="UP000095282">
    <property type="component" value="Unplaced"/>
</dbReference>
<dbReference type="AlphaFoldDB" id="A0A1I7UEX1"/>
<keyword evidence="5" id="KW-0472">Membrane</keyword>
<dbReference type="Pfam" id="PF01553">
    <property type="entry name" value="Acyltransferase"/>
    <property type="match status" value="1"/>
</dbReference>
<feature type="transmembrane region" description="Helical" evidence="5">
    <location>
        <begin position="385"/>
        <end position="404"/>
    </location>
</feature>
<dbReference type="GO" id="GO:0005230">
    <property type="term" value="F:extracellular ligand-gated monoatomic ion channel activity"/>
    <property type="evidence" value="ECO:0007669"/>
    <property type="project" value="InterPro"/>
</dbReference>
<dbReference type="PANTHER" id="PTHR10983:SF73">
    <property type="entry name" value="1-ACYL-SN-GLYCEROL-3-PHOSPHATE ACYLTRANSFERASE EPSILON"/>
    <property type="match status" value="1"/>
</dbReference>
<dbReference type="WBParaSite" id="Csp11.Scaffold629.g8626.t2">
    <property type="protein sequence ID" value="Csp11.Scaffold629.g8626.t2"/>
    <property type="gene ID" value="Csp11.Scaffold629.g8626"/>
</dbReference>
<dbReference type="eggNOG" id="KOG1505">
    <property type="taxonomic scope" value="Eukaryota"/>
</dbReference>
<feature type="compositionally biased region" description="Low complexity" evidence="4">
    <location>
        <begin position="592"/>
        <end position="602"/>
    </location>
</feature>
<evidence type="ECO:0000256" key="5">
    <source>
        <dbReference type="SAM" id="Phobius"/>
    </source>
</evidence>
<proteinExistence type="inferred from homology"/>
<feature type="region of interest" description="Disordered" evidence="4">
    <location>
        <begin position="414"/>
        <end position="443"/>
    </location>
</feature>
<dbReference type="CDD" id="cd07990">
    <property type="entry name" value="LPLAT_LCLAT1-like"/>
    <property type="match status" value="1"/>
</dbReference>
<evidence type="ECO:0000313" key="7">
    <source>
        <dbReference type="Proteomes" id="UP000095282"/>
    </source>
</evidence>
<evidence type="ECO:0000256" key="3">
    <source>
        <dbReference type="ARBA" id="ARBA00023315"/>
    </source>
</evidence>
<dbReference type="SUPFAM" id="SSF63712">
    <property type="entry name" value="Nicotinic receptor ligand binding domain-like"/>
    <property type="match status" value="1"/>
</dbReference>
<evidence type="ECO:0000256" key="1">
    <source>
        <dbReference type="ARBA" id="ARBA00008655"/>
    </source>
</evidence>
<dbReference type="GO" id="GO:0005739">
    <property type="term" value="C:mitochondrion"/>
    <property type="evidence" value="ECO:0007669"/>
    <property type="project" value="TreeGrafter"/>
</dbReference>
<protein>
    <submittedName>
        <fullName evidence="8">PlsC domain-containing protein</fullName>
    </submittedName>
</protein>
<dbReference type="InterPro" id="IPR002123">
    <property type="entry name" value="Plipid/glycerol_acylTrfase"/>
</dbReference>
<feature type="region of interest" description="Disordered" evidence="4">
    <location>
        <begin position="652"/>
        <end position="727"/>
    </location>
</feature>
<keyword evidence="2" id="KW-0808">Transferase</keyword>
<evidence type="ECO:0000256" key="4">
    <source>
        <dbReference type="SAM" id="MobiDB-lite"/>
    </source>
</evidence>
<name>A0A1I7UEX1_9PELO</name>
<keyword evidence="7" id="KW-1185">Reference proteome</keyword>
<evidence type="ECO:0000313" key="8">
    <source>
        <dbReference type="WBParaSite" id="Csp11.Scaffold629.g8626.t2"/>
    </source>
</evidence>
<accession>A0A1I7UEX1</accession>
<feature type="compositionally biased region" description="Polar residues" evidence="4">
    <location>
        <begin position="674"/>
        <end position="689"/>
    </location>
</feature>
<feature type="transmembrane region" description="Helical" evidence="5">
    <location>
        <begin position="20"/>
        <end position="42"/>
    </location>
</feature>
<dbReference type="InterPro" id="IPR036734">
    <property type="entry name" value="Neur_chan_lig-bd_sf"/>
</dbReference>
<dbReference type="Pfam" id="PF16076">
    <property type="entry name" value="Acyltransf_C"/>
    <property type="match status" value="1"/>
</dbReference>
<feature type="region of interest" description="Disordered" evidence="4">
    <location>
        <begin position="550"/>
        <end position="634"/>
    </location>
</feature>
<dbReference type="InterPro" id="IPR032098">
    <property type="entry name" value="Acyltransf_C"/>
</dbReference>
<keyword evidence="5" id="KW-1133">Transmembrane helix</keyword>
<reference evidence="8" key="1">
    <citation type="submission" date="2016-11" db="UniProtKB">
        <authorList>
            <consortium name="WormBaseParasite"/>
        </authorList>
    </citation>
    <scope>IDENTIFICATION</scope>
</reference>
<dbReference type="GO" id="GO:0016746">
    <property type="term" value="F:acyltransferase activity"/>
    <property type="evidence" value="ECO:0007669"/>
    <property type="project" value="UniProtKB-KW"/>
</dbReference>
<organism evidence="7 8">
    <name type="scientific">Caenorhabditis tropicalis</name>
    <dbReference type="NCBI Taxonomy" id="1561998"/>
    <lineage>
        <taxon>Eukaryota</taxon>
        <taxon>Metazoa</taxon>
        <taxon>Ecdysozoa</taxon>
        <taxon>Nematoda</taxon>
        <taxon>Chromadorea</taxon>
        <taxon>Rhabditida</taxon>
        <taxon>Rhabditina</taxon>
        <taxon>Rhabditomorpha</taxon>
        <taxon>Rhabditoidea</taxon>
        <taxon>Rhabditidae</taxon>
        <taxon>Peloderinae</taxon>
        <taxon>Caenorhabditis</taxon>
    </lineage>
</organism>
<dbReference type="GO" id="GO:0036149">
    <property type="term" value="P:phosphatidylinositol acyl-chain remodeling"/>
    <property type="evidence" value="ECO:0007669"/>
    <property type="project" value="TreeGrafter"/>
</dbReference>
<dbReference type="Gene3D" id="2.70.170.10">
    <property type="entry name" value="Neurotransmitter-gated ion-channel ligand-binding domain"/>
    <property type="match status" value="1"/>
</dbReference>
<dbReference type="SUPFAM" id="SSF69593">
    <property type="entry name" value="Glycerol-3-phosphate (1)-acyltransferase"/>
    <property type="match status" value="1"/>
</dbReference>
<feature type="compositionally biased region" description="Pro residues" evidence="4">
    <location>
        <begin position="703"/>
        <end position="712"/>
    </location>
</feature>
<keyword evidence="3" id="KW-0012">Acyltransferase</keyword>
<evidence type="ECO:0000256" key="2">
    <source>
        <dbReference type="ARBA" id="ARBA00022679"/>
    </source>
</evidence>
<sequence length="869" mass="97755">MLISLTIAVDALRSIVPCSFLSISMVPFASCSILIGGISWIVPSHVAQRLDNILYKSYMRLCLFVFENLSGVEIFLHGDAKIVEKRGDPENVLMVSNHQSNVDWIIPVMLAARHGAGGNEQAFRVMVKQSIHLVPMFGWYIFQHGYIYVRRFGEFIGAPVLRQLKWLDESIPPYWLLIFPEGTRFSAKKKKLLENSNRFLEDNGRPSMRNVLCPRSGGLQLALDNLSTLDAIYNVTVMYGQTRMSGRRGLAPGMFDFCCGPQTFKQLHIRLERIPIEKVPREKAVLRSWTIDKFAEKERIIDEFHCSENPSSGSVALQCIPLSQTLPSTLFFSAALVAPFFIPTIRRIYLLTVASSPLLIAWLHIRKCNYVEMRKRRYHSNSVQLSQFLALFLLLVHSISSTTLQNELRRRTSHQVEEDLYQQSTSPKYSEDDVTSPPPEEEEELLPMERLKRAFGRNDYLLPENFKTLRRADIPVTYRLHDDLLRYYRKGTRPVTHPKKVISVSMSVFLYQIVKLDAVKNTISLSGSFELYAYLKMIIAVTSIRNAANLPPSDGHPPPPQSPKFEANVGFPAQRNPSTPSVHRRIFPPSSPGGASRGGPSSQLPPSPKLSRTPKMARKGMPPSPSLSSPQITKLRVNGRLVRVTAIRQSAYYSSSEDEDSVHGGTLGKKDSTLTRPPQTAPRTSSLLSNKKKETTSDATPQPSQPPPPPIPKNTTERRSGTRKERAVEDMLRLVQENRDRHDKQKKDYGEYVQARIRPKAPSGEVIRVSRQDYRNSKIIVTDGDAIRISPHREEIETTIEESTSLSNGHSLTDDEAVYMNTHVGGNGARVPSPNEIGQDYANAVLPLKQTKVSSKIQNVVNALQVSPF</sequence>
<evidence type="ECO:0000259" key="6">
    <source>
        <dbReference type="SMART" id="SM00563"/>
    </source>
</evidence>
<feature type="transmembrane region" description="Helical" evidence="5">
    <location>
        <begin position="348"/>
        <end position="365"/>
    </location>
</feature>
<feature type="domain" description="Phospholipid/glycerol acyltransferase" evidence="6">
    <location>
        <begin position="92"/>
        <end position="220"/>
    </location>
</feature>
<dbReference type="GO" id="GO:0016020">
    <property type="term" value="C:membrane"/>
    <property type="evidence" value="ECO:0007669"/>
    <property type="project" value="InterPro"/>
</dbReference>
<keyword evidence="5" id="KW-0812">Transmembrane</keyword>
<dbReference type="STRING" id="1561998.A0A1I7UEX1"/>
<comment type="similarity">
    <text evidence="1">Belongs to the 1-acyl-sn-glycerol-3-phosphate acyltransferase family.</text>
</comment>
<feature type="compositionally biased region" description="Basic and acidic residues" evidence="4">
    <location>
        <begin position="715"/>
        <end position="727"/>
    </location>
</feature>
<dbReference type="GO" id="GO:0005783">
    <property type="term" value="C:endoplasmic reticulum"/>
    <property type="evidence" value="ECO:0007669"/>
    <property type="project" value="TreeGrafter"/>
</dbReference>
<dbReference type="PANTHER" id="PTHR10983">
    <property type="entry name" value="1-ACYLGLYCEROL-3-PHOSPHATE ACYLTRANSFERASE-RELATED"/>
    <property type="match status" value="1"/>
</dbReference>